<evidence type="ECO:0000313" key="2">
    <source>
        <dbReference type="EMBL" id="KAL3668993.1"/>
    </source>
</evidence>
<proteinExistence type="predicted"/>
<reference evidence="2 3" key="1">
    <citation type="submission" date="2024-09" db="EMBL/GenBank/DDBJ databases">
        <title>Genome sequencing and assembly of Phytophthora oleae, isolate VK10A, causative agent of rot of olive drupes.</title>
        <authorList>
            <person name="Conti Taguali S."/>
            <person name="Riolo M."/>
            <person name="La Spada F."/>
            <person name="Cacciola S.O."/>
            <person name="Dionisio G."/>
        </authorList>
    </citation>
    <scope>NUCLEOTIDE SEQUENCE [LARGE SCALE GENOMIC DNA]</scope>
    <source>
        <strain evidence="2 3">VK10A</strain>
    </source>
</reference>
<dbReference type="PANTHER" id="PTHR33129:SF1">
    <property type="entry name" value="ATP-BINDING PROTEIN"/>
    <property type="match status" value="1"/>
</dbReference>
<accession>A0ABD3FQG2</accession>
<evidence type="ECO:0000256" key="1">
    <source>
        <dbReference type="SAM" id="MobiDB-lite"/>
    </source>
</evidence>
<evidence type="ECO:0000313" key="3">
    <source>
        <dbReference type="Proteomes" id="UP001632037"/>
    </source>
</evidence>
<name>A0ABD3FQG2_9STRA</name>
<keyword evidence="3" id="KW-1185">Reference proteome</keyword>
<dbReference type="EMBL" id="JBIMZQ010000010">
    <property type="protein sequence ID" value="KAL3668993.1"/>
    <property type="molecule type" value="Genomic_DNA"/>
</dbReference>
<dbReference type="AlphaFoldDB" id="A0ABD3FQG2"/>
<feature type="region of interest" description="Disordered" evidence="1">
    <location>
        <begin position="158"/>
        <end position="177"/>
    </location>
</feature>
<organism evidence="2 3">
    <name type="scientific">Phytophthora oleae</name>
    <dbReference type="NCBI Taxonomy" id="2107226"/>
    <lineage>
        <taxon>Eukaryota</taxon>
        <taxon>Sar</taxon>
        <taxon>Stramenopiles</taxon>
        <taxon>Oomycota</taxon>
        <taxon>Peronosporomycetes</taxon>
        <taxon>Peronosporales</taxon>
        <taxon>Peronosporaceae</taxon>
        <taxon>Phytophthora</taxon>
    </lineage>
</organism>
<comment type="caution">
    <text evidence="2">The sequence shown here is derived from an EMBL/GenBank/DDBJ whole genome shotgun (WGS) entry which is preliminary data.</text>
</comment>
<sequence>MPVWSRDEILRCRKLLYPATPETVVQDRYRRWGGIARYVLGYTQVGCQQALLEEAIDFVDLDWLLNAYRKLDANDAQTHILIHYCVSTRFTDEYIVFASPYVQQEVYQRLYRKDKWRLLEFIGASGGNDALAVLRDQLFEEHVHSGRTFRTRHLVENGDEHDDGKYPSEGDWDEDRR</sequence>
<protein>
    <submittedName>
        <fullName evidence="2">Uncharacterized protein</fullName>
    </submittedName>
</protein>
<gene>
    <name evidence="2" type="ORF">V7S43_006281</name>
</gene>
<dbReference type="PANTHER" id="PTHR33129">
    <property type="entry name" value="PROTEIN KINASE DOMAIN-CONTAINING PROTEIN-RELATED"/>
    <property type="match status" value="1"/>
</dbReference>
<dbReference type="Proteomes" id="UP001632037">
    <property type="component" value="Unassembled WGS sequence"/>
</dbReference>
<dbReference type="InterPro" id="IPR052980">
    <property type="entry name" value="Crinkler_effector"/>
</dbReference>